<dbReference type="Pfam" id="PF23394">
    <property type="entry name" value="DUF7102"/>
    <property type="match status" value="1"/>
</dbReference>
<proteinExistence type="predicted"/>
<dbReference type="InterPro" id="IPR055528">
    <property type="entry name" value="DUF7102"/>
</dbReference>
<gene>
    <name evidence="4" type="ORF">BCR38DRAFT_474129</name>
</gene>
<dbReference type="Pfam" id="PF23395">
    <property type="entry name" value="SAM_6"/>
    <property type="match status" value="1"/>
</dbReference>
<dbReference type="GeneID" id="63779171"/>
<evidence type="ECO:0000313" key="4">
    <source>
        <dbReference type="EMBL" id="ORY65182.1"/>
    </source>
</evidence>
<dbReference type="AlphaFoldDB" id="A0A1Y2E0W9"/>
<keyword evidence="5" id="KW-1185">Reference proteome</keyword>
<reference evidence="4 5" key="1">
    <citation type="submission" date="2016-07" db="EMBL/GenBank/DDBJ databases">
        <title>Pervasive Adenine N6-methylation of Active Genes in Fungi.</title>
        <authorList>
            <consortium name="DOE Joint Genome Institute"/>
            <person name="Mondo S.J."/>
            <person name="Dannebaum R.O."/>
            <person name="Kuo R.C."/>
            <person name="Labutti K."/>
            <person name="Haridas S."/>
            <person name="Kuo A."/>
            <person name="Salamov A."/>
            <person name="Ahrendt S.R."/>
            <person name="Lipzen A."/>
            <person name="Sullivan W."/>
            <person name="Andreopoulos W.B."/>
            <person name="Clum A."/>
            <person name="Lindquist E."/>
            <person name="Daum C."/>
            <person name="Ramamoorthy G.K."/>
            <person name="Gryganskyi A."/>
            <person name="Culley D."/>
            <person name="Magnuson J.K."/>
            <person name="James T.Y."/>
            <person name="O'Malley M.A."/>
            <person name="Stajich J.E."/>
            <person name="Spatafora J.W."/>
            <person name="Visel A."/>
            <person name="Grigoriev I.V."/>
        </authorList>
    </citation>
    <scope>NUCLEOTIDE SEQUENCE [LARGE SCALE GENOMIC DNA]</scope>
    <source>
        <strain evidence="4 5">CBS 129021</strain>
    </source>
</reference>
<dbReference type="EMBL" id="MCFJ01000006">
    <property type="protein sequence ID" value="ORY65182.1"/>
    <property type="molecule type" value="Genomic_DNA"/>
</dbReference>
<feature type="domain" description="DUF7102" evidence="2">
    <location>
        <begin position="682"/>
        <end position="847"/>
    </location>
</feature>
<comment type="caution">
    <text evidence="4">The sequence shown here is derived from an EMBL/GenBank/DDBJ whole genome shotgun (WGS) entry which is preliminary data.</text>
</comment>
<evidence type="ECO:0000259" key="2">
    <source>
        <dbReference type="Pfam" id="PF23394"/>
    </source>
</evidence>
<accession>A0A1Y2E0W9</accession>
<evidence type="ECO:0000313" key="5">
    <source>
        <dbReference type="Proteomes" id="UP000193689"/>
    </source>
</evidence>
<evidence type="ECO:0000259" key="3">
    <source>
        <dbReference type="Pfam" id="PF23395"/>
    </source>
</evidence>
<feature type="domain" description="SAM-like" evidence="3">
    <location>
        <begin position="857"/>
        <end position="930"/>
    </location>
</feature>
<name>A0A1Y2E0W9_9PEZI</name>
<evidence type="ECO:0000256" key="1">
    <source>
        <dbReference type="SAM" id="MobiDB-lite"/>
    </source>
</evidence>
<feature type="region of interest" description="Disordered" evidence="1">
    <location>
        <begin position="636"/>
        <end position="672"/>
    </location>
</feature>
<dbReference type="InterPro" id="IPR057559">
    <property type="entry name" value="SAM_6"/>
</dbReference>
<dbReference type="Proteomes" id="UP000193689">
    <property type="component" value="Unassembled WGS sequence"/>
</dbReference>
<dbReference type="RefSeq" id="XP_040716334.1">
    <property type="nucleotide sequence ID" value="XM_040862959.1"/>
</dbReference>
<organism evidence="4 5">
    <name type="scientific">Pseudomassariella vexata</name>
    <dbReference type="NCBI Taxonomy" id="1141098"/>
    <lineage>
        <taxon>Eukaryota</taxon>
        <taxon>Fungi</taxon>
        <taxon>Dikarya</taxon>
        <taxon>Ascomycota</taxon>
        <taxon>Pezizomycotina</taxon>
        <taxon>Sordariomycetes</taxon>
        <taxon>Xylariomycetidae</taxon>
        <taxon>Amphisphaeriales</taxon>
        <taxon>Pseudomassariaceae</taxon>
        <taxon>Pseudomassariella</taxon>
    </lineage>
</organism>
<protein>
    <submittedName>
        <fullName evidence="4">Uncharacterized protein</fullName>
    </submittedName>
</protein>
<dbReference type="OrthoDB" id="3647246at2759"/>
<dbReference type="InParanoid" id="A0A1Y2E0W9"/>
<sequence>MDYATSSPMSDQDDLEVDEYARKNGLSVDSRFSAFSLLLSLSSLRGINSPSDSANLLQDDECLPEFKVPPFHSFNEQPAISRDAAEFLSKVISRDDGNSEVEAAAYIPSFVRQGHLKLELPLLPSDNDADCHQLKESIKARNLIQIDSHFLPLEPLVASKDEGLEFPETAKVYRAQLEDGDEDRLTMPKEVLHCIVKALDASWNDEDTAALITAKIMCQRGTRSTELTPPLSPVLQPAEFFIPDSEVCQIPVSSDTSTLLGADLEAAEAAIVQEESSPLRFSTPEFPVLLDTPLVSPDRLRLDSVKVEGPLTPLESESFVPDQVADLQEGAKGLLQGYITLESDCDLTKDLTNPLEHNLFEGLQEDAMTTLRNIEQERLDTMDAVARVPIPVMDFALPEPEWTNSALDCRQHLELIDMYHVGLDIPLWHRNRAVDQELWWTPFPSILGQVSVKESIEEENTLESILQDLCPHEAPTSAAYVWKQPGLAVLQHTDADDDDDEEEEEDLEVVPDKLKNDADLHALLKKRKLEIDNVQDDEDCIKGNAAGGHTTAPSNCASELESRELLSPIDLIQLPPNAAATNTQDRSTLRLLVGNDDPSATSILLANYVDFHASKKQKTARSLFFDGKEKYLPTRDDGTDGTVNLKKITKPKPTKDRHAPSQQTSATAPCPSLDAGFKPTKIIIALNLGRGLLSRLEKLIPTAELIERDFERWNTLAWGRNSVIRSPITSPLAAEADVIVSSATGILITTLIKAIQKPLPGHTGKAAIRERIEKVSARYERLFILVSAGNHAHQLTQELSQSECTAFSEFTAFVAGLDTTAQVYYVGGGDETVSRWLISLVMRYSLEAAEHYQLLITDETTWEIILRRAGMNAFAAQVVLANLRDTDEDTEATIEKSALSKFVKMSLAEKIEKFGRIMGGERVLKRIDAVFTAEWN</sequence>